<evidence type="ECO:0000313" key="3">
    <source>
        <dbReference type="Proteomes" id="UP000093111"/>
    </source>
</evidence>
<dbReference type="OrthoDB" id="7595324at2"/>
<keyword evidence="1" id="KW-0472">Membrane</keyword>
<keyword evidence="2" id="KW-0645">Protease</keyword>
<dbReference type="InterPro" id="IPR034122">
    <property type="entry name" value="Retropepsin-like_bacterial"/>
</dbReference>
<sequence>MNRLTILLGILAIGLVFLILNHDSGRTLGLVNDDFGRLVTLGAIAAMIGTGIVQSRGHLGQSLRQFGIWVLIILILVSGYLYRRDLQSFGNRLAGGLVPGRAVVFTDNEGMQEVVLHKVENGHFETPVTVNGATVQMLVDTGASRVALSYEDAEALGLNPGGLAYTQTVLTANGQARAAPVTLAEVSIGPIVRNDIKAMVAEEGKLDQSLLGMSFLSTLDFLQMQTDELRLRD</sequence>
<dbReference type="InterPro" id="IPR021109">
    <property type="entry name" value="Peptidase_aspartic_dom_sf"/>
</dbReference>
<keyword evidence="1" id="KW-1133">Transmembrane helix</keyword>
<name>A0A1C7NXP3_9HYPH</name>
<dbReference type="NCBIfam" id="TIGR02281">
    <property type="entry name" value="clan_AA_DTGA"/>
    <property type="match status" value="1"/>
</dbReference>
<comment type="caution">
    <text evidence="2">The sequence shown here is derived from an EMBL/GenBank/DDBJ whole genome shotgun (WGS) entry which is preliminary data.</text>
</comment>
<dbReference type="GO" id="GO:0004190">
    <property type="term" value="F:aspartic-type endopeptidase activity"/>
    <property type="evidence" value="ECO:0007669"/>
    <property type="project" value="InterPro"/>
</dbReference>
<dbReference type="InterPro" id="IPR011969">
    <property type="entry name" value="Clan_AA_Asp_peptidase_C"/>
</dbReference>
<dbReference type="Gene3D" id="2.40.70.10">
    <property type="entry name" value="Acid Proteases"/>
    <property type="match status" value="1"/>
</dbReference>
<dbReference type="GO" id="GO:0006508">
    <property type="term" value="P:proteolysis"/>
    <property type="evidence" value="ECO:0007669"/>
    <property type="project" value="UniProtKB-KW"/>
</dbReference>
<dbReference type="PROSITE" id="PS00141">
    <property type="entry name" value="ASP_PROTEASE"/>
    <property type="match status" value="1"/>
</dbReference>
<dbReference type="PATRIC" id="fig|1612624.7.peg.5742"/>
<gene>
    <name evidence="2" type="ORF">ADU59_18925</name>
</gene>
<dbReference type="RefSeq" id="WP_068955711.1">
    <property type="nucleotide sequence ID" value="NZ_LGLV01000012.1"/>
</dbReference>
<keyword evidence="1" id="KW-0812">Transmembrane</keyword>
<dbReference type="AlphaFoldDB" id="A0A1C7NXP3"/>
<dbReference type="SUPFAM" id="SSF50630">
    <property type="entry name" value="Acid proteases"/>
    <property type="match status" value="1"/>
</dbReference>
<proteinExistence type="predicted"/>
<keyword evidence="2" id="KW-0378">Hydrolase</keyword>
<organism evidence="2 3">
    <name type="scientific">Pararhizobium polonicum</name>
    <dbReference type="NCBI Taxonomy" id="1612624"/>
    <lineage>
        <taxon>Bacteria</taxon>
        <taxon>Pseudomonadati</taxon>
        <taxon>Pseudomonadota</taxon>
        <taxon>Alphaproteobacteria</taxon>
        <taxon>Hyphomicrobiales</taxon>
        <taxon>Rhizobiaceae</taxon>
        <taxon>Rhizobium/Agrobacterium group</taxon>
        <taxon>Pararhizobium</taxon>
    </lineage>
</organism>
<dbReference type="CDD" id="cd05483">
    <property type="entry name" value="retropepsin_like_bacteria"/>
    <property type="match status" value="1"/>
</dbReference>
<dbReference type="Pfam" id="PF13975">
    <property type="entry name" value="gag-asp_proteas"/>
    <property type="match status" value="1"/>
</dbReference>
<feature type="transmembrane region" description="Helical" evidence="1">
    <location>
        <begin position="35"/>
        <end position="54"/>
    </location>
</feature>
<evidence type="ECO:0000256" key="1">
    <source>
        <dbReference type="SAM" id="Phobius"/>
    </source>
</evidence>
<reference evidence="2 3" key="1">
    <citation type="journal article" date="2016" name="Syst. Appl. Microbiol.">
        <title>Pararhizobium polonicum sp. nov. isolated from tumors on stone fruit rootstocks.</title>
        <authorList>
            <person name="Pulawska J."/>
            <person name="Kuzmanovic N."/>
            <person name="Willems A."/>
            <person name="Pothier J.F."/>
        </authorList>
    </citation>
    <scope>NUCLEOTIDE SEQUENCE [LARGE SCALE GENOMIC DNA]</scope>
    <source>
        <strain evidence="2 3">F5.1</strain>
    </source>
</reference>
<keyword evidence="3" id="KW-1185">Reference proteome</keyword>
<feature type="transmembrane region" description="Helical" evidence="1">
    <location>
        <begin position="6"/>
        <end position="23"/>
    </location>
</feature>
<protein>
    <submittedName>
        <fullName evidence="2">Aspartic protease</fullName>
    </submittedName>
</protein>
<dbReference type="Proteomes" id="UP000093111">
    <property type="component" value="Unassembled WGS sequence"/>
</dbReference>
<dbReference type="InterPro" id="IPR001969">
    <property type="entry name" value="Aspartic_peptidase_AS"/>
</dbReference>
<accession>A0A1C7NXP3</accession>
<feature type="transmembrane region" description="Helical" evidence="1">
    <location>
        <begin position="66"/>
        <end position="82"/>
    </location>
</feature>
<dbReference type="STRING" id="1612624.ADU59_18925"/>
<evidence type="ECO:0000313" key="2">
    <source>
        <dbReference type="EMBL" id="OBZ93781.1"/>
    </source>
</evidence>
<dbReference type="EMBL" id="LGLV01000012">
    <property type="protein sequence ID" value="OBZ93781.1"/>
    <property type="molecule type" value="Genomic_DNA"/>
</dbReference>